<name>A0ABY7AM38_9ALTE</name>
<gene>
    <name evidence="3" type="primary">ybeD</name>
    <name evidence="3" type="ORF">OLW01_02065</name>
</gene>
<protein>
    <recommendedName>
        <fullName evidence="2">UPF0250 protein OLW01_02065</fullName>
    </recommendedName>
</protein>
<evidence type="ECO:0000313" key="3">
    <source>
        <dbReference type="EMBL" id="WAJ70625.1"/>
    </source>
</evidence>
<dbReference type="PANTHER" id="PTHR38036">
    <property type="entry name" value="UPF0250 PROTEIN YBED"/>
    <property type="match status" value="1"/>
</dbReference>
<dbReference type="NCBIfam" id="NF003447">
    <property type="entry name" value="PRK04998.1"/>
    <property type="match status" value="1"/>
</dbReference>
<proteinExistence type="inferred from homology"/>
<dbReference type="Gene3D" id="3.30.70.260">
    <property type="match status" value="1"/>
</dbReference>
<dbReference type="RefSeq" id="WP_268074975.1">
    <property type="nucleotide sequence ID" value="NZ_CP109965.1"/>
</dbReference>
<dbReference type="PANTHER" id="PTHR38036:SF1">
    <property type="entry name" value="UPF0250 PROTEIN YBED"/>
    <property type="match status" value="1"/>
</dbReference>
<organism evidence="3 4">
    <name type="scientific">Catenovulum adriaticum</name>
    <dbReference type="NCBI Taxonomy" id="2984846"/>
    <lineage>
        <taxon>Bacteria</taxon>
        <taxon>Pseudomonadati</taxon>
        <taxon>Pseudomonadota</taxon>
        <taxon>Gammaproteobacteria</taxon>
        <taxon>Alteromonadales</taxon>
        <taxon>Alteromonadaceae</taxon>
        <taxon>Catenovulum</taxon>
    </lineage>
</organism>
<dbReference type="InterPro" id="IPR027471">
    <property type="entry name" value="YbeD-like_sf"/>
</dbReference>
<reference evidence="3" key="1">
    <citation type="submission" date="2022-10" db="EMBL/GenBank/DDBJ databases">
        <title>Catenovulum adriacola sp. nov. isolated in the Harbour of Susak.</title>
        <authorList>
            <person name="Schoch T."/>
            <person name="Reich S.J."/>
            <person name="Stoeferle S."/>
            <person name="Flaiz M."/>
            <person name="Kazda M."/>
            <person name="Riedel C.U."/>
            <person name="Duerre P."/>
        </authorList>
    </citation>
    <scope>NUCLEOTIDE SEQUENCE</scope>
    <source>
        <strain evidence="3">TS8</strain>
    </source>
</reference>
<accession>A0ABY7AM38</accession>
<dbReference type="Proteomes" id="UP001163726">
    <property type="component" value="Chromosome"/>
</dbReference>
<sequence>MKTKFDEYLEFPCQFPFKVLGLADDQLIDKVVAVVQQHAPGDYRPTSKPSGKGNFQSVTISIQAQSKAQLETLYKALAEIDTVRMVM</sequence>
<dbReference type="SUPFAM" id="SSF117991">
    <property type="entry name" value="YbeD/HP0495-like"/>
    <property type="match status" value="1"/>
</dbReference>
<evidence type="ECO:0000256" key="1">
    <source>
        <dbReference type="ARBA" id="ARBA00008460"/>
    </source>
</evidence>
<dbReference type="EMBL" id="CP109965">
    <property type="protein sequence ID" value="WAJ70625.1"/>
    <property type="molecule type" value="Genomic_DNA"/>
</dbReference>
<evidence type="ECO:0000313" key="4">
    <source>
        <dbReference type="Proteomes" id="UP001163726"/>
    </source>
</evidence>
<dbReference type="HAMAP" id="MF_00659">
    <property type="entry name" value="UPF0250"/>
    <property type="match status" value="1"/>
</dbReference>
<dbReference type="InterPro" id="IPR007454">
    <property type="entry name" value="UPF0250_YbeD-like"/>
</dbReference>
<comment type="similarity">
    <text evidence="1 2">Belongs to the UPF0250 family.</text>
</comment>
<dbReference type="Pfam" id="PF04359">
    <property type="entry name" value="DUF493"/>
    <property type="match status" value="1"/>
</dbReference>
<keyword evidence="4" id="KW-1185">Reference proteome</keyword>
<evidence type="ECO:0000256" key="2">
    <source>
        <dbReference type="HAMAP-Rule" id="MF_00659"/>
    </source>
</evidence>